<dbReference type="InterPro" id="IPR009636">
    <property type="entry name" value="SCAF"/>
</dbReference>
<keyword evidence="1" id="KW-0175">Coiled coil</keyword>
<dbReference type="Pfam" id="PF06810">
    <property type="entry name" value="Phage_scaffold"/>
    <property type="match status" value="1"/>
</dbReference>
<evidence type="ECO:0000313" key="4">
    <source>
        <dbReference type="Proteomes" id="UP000185473"/>
    </source>
</evidence>
<keyword evidence="4" id="KW-1185">Reference proteome</keyword>
<evidence type="ECO:0000256" key="2">
    <source>
        <dbReference type="SAM" id="MobiDB-lite"/>
    </source>
</evidence>
<proteinExistence type="predicted"/>
<gene>
    <name evidence="3" type="ORF">FOL01_1323</name>
</gene>
<dbReference type="STRING" id="1631871.FOL01_1323"/>
<evidence type="ECO:0000313" key="3">
    <source>
        <dbReference type="EMBL" id="APS42182.1"/>
    </source>
</evidence>
<accession>A0A1L6RCI5</accession>
<dbReference type="OrthoDB" id="2365850at2"/>
<dbReference type="AlphaFoldDB" id="A0A1L6RCI5"/>
<organism evidence="3 4">
    <name type="scientific">Weissella jogaejeotgali</name>
    <dbReference type="NCBI Taxonomy" id="1631871"/>
    <lineage>
        <taxon>Bacteria</taxon>
        <taxon>Bacillati</taxon>
        <taxon>Bacillota</taxon>
        <taxon>Bacilli</taxon>
        <taxon>Lactobacillales</taxon>
        <taxon>Lactobacillaceae</taxon>
        <taxon>Weissella</taxon>
    </lineage>
</organism>
<protein>
    <submittedName>
        <fullName evidence="3">Phage capsid and scaffold</fullName>
    </submittedName>
</protein>
<dbReference type="RefSeq" id="WP_075269942.1">
    <property type="nucleotide sequence ID" value="NZ_CP014332.1"/>
</dbReference>
<dbReference type="Proteomes" id="UP000185473">
    <property type="component" value="Chromosome"/>
</dbReference>
<dbReference type="EMBL" id="CP014332">
    <property type="protein sequence ID" value="APS42182.1"/>
    <property type="molecule type" value="Genomic_DNA"/>
</dbReference>
<name>A0A1L6RCI5_9LACO</name>
<feature type="region of interest" description="Disordered" evidence="2">
    <location>
        <begin position="152"/>
        <end position="180"/>
    </location>
</feature>
<evidence type="ECO:0000256" key="1">
    <source>
        <dbReference type="SAM" id="Coils"/>
    </source>
</evidence>
<reference evidence="3 4" key="1">
    <citation type="submission" date="2016-02" db="EMBL/GenBank/DDBJ databases">
        <title>Complete Genome Sequence of Weissella jogaejeotgali FOL01.</title>
        <authorList>
            <person name="Lee J.-H."/>
            <person name="Ku H.-J."/>
        </authorList>
    </citation>
    <scope>NUCLEOTIDE SEQUENCE [LARGE SCALE GENOMIC DNA]</scope>
    <source>
        <strain evidence="3 4">FOL01</strain>
    </source>
</reference>
<dbReference type="KEGG" id="wjo:FOL01_1323"/>
<feature type="coiled-coil region" evidence="1">
    <location>
        <begin position="30"/>
        <end position="96"/>
    </location>
</feature>
<sequence length="206" mass="22302">MKTETLQGIGLNDDQIRSVMAEFGNEINPLKQAKAIAEQERDSLKTQLDEVNGQLKEAQKKAEKGSDLQNQLKDLQKQFDESKANAEKQLQATKKDYEISAALSQAGAKNEKAVKALLDTEKVNFDDNGKLIGLSEQLEAVKKDNDFLFAETKDSGAGKPNITPAGNPNPNGGNGTKALADYSYQELSALKADSPSQYQALVGGDK</sequence>